<dbReference type="EMBL" id="JQCB01000003">
    <property type="protein sequence ID" value="KRN96603.1"/>
    <property type="molecule type" value="Genomic_DNA"/>
</dbReference>
<dbReference type="PATRIC" id="fig|348151.3.peg.1152"/>
<feature type="domain" description="Phage shock protein PspC N-terminal" evidence="3">
    <location>
        <begin position="5"/>
        <end position="67"/>
    </location>
</feature>
<dbReference type="Proteomes" id="UP000321429">
    <property type="component" value="Unassembled WGS sequence"/>
</dbReference>
<dbReference type="Proteomes" id="UP000051139">
    <property type="component" value="Unassembled WGS sequence"/>
</dbReference>
<name>A0A0R2L4I1_9LACO</name>
<gene>
    <name evidence="5" type="ORF">IV55_GL001124</name>
    <name evidence="4" type="ORF">LSI01_16080</name>
</gene>
<evidence type="ECO:0000313" key="4">
    <source>
        <dbReference type="EMBL" id="GEK29297.1"/>
    </source>
</evidence>
<sequence>MARQKWTKSTTDRWLGGVFGGLGTYLHINATILRVAYLVLAVVLPPHGLITLLAVILYAVLLWTLPSDHQGSDAGTFNMFGDLFSGQNRPTRQQRKEIHAEERDIHKNK</sequence>
<proteinExistence type="predicted"/>
<keyword evidence="2" id="KW-1133">Transmembrane helix</keyword>
<feature type="transmembrane region" description="Helical" evidence="2">
    <location>
        <begin position="35"/>
        <end position="61"/>
    </location>
</feature>
<accession>A0A0R2L4I1</accession>
<evidence type="ECO:0000313" key="5">
    <source>
        <dbReference type="EMBL" id="KRN96603.1"/>
    </source>
</evidence>
<feature type="compositionally biased region" description="Basic and acidic residues" evidence="1">
    <location>
        <begin position="94"/>
        <end position="109"/>
    </location>
</feature>
<evidence type="ECO:0000313" key="7">
    <source>
        <dbReference type="Proteomes" id="UP000321429"/>
    </source>
</evidence>
<dbReference type="EMBL" id="BJUD01000043">
    <property type="protein sequence ID" value="GEK29297.1"/>
    <property type="molecule type" value="Genomic_DNA"/>
</dbReference>
<dbReference type="InterPro" id="IPR007168">
    <property type="entry name" value="Phageshock_PspC_N"/>
</dbReference>
<dbReference type="STRING" id="348151.IV55_GL001124"/>
<protein>
    <recommendedName>
        <fullName evidence="3">Phage shock protein PspC N-terminal domain-containing protein</fullName>
    </recommendedName>
</protein>
<evidence type="ECO:0000313" key="6">
    <source>
        <dbReference type="Proteomes" id="UP000051139"/>
    </source>
</evidence>
<evidence type="ECO:0000259" key="3">
    <source>
        <dbReference type="Pfam" id="PF04024"/>
    </source>
</evidence>
<reference evidence="4 7" key="2">
    <citation type="submission" date="2019-07" db="EMBL/GenBank/DDBJ databases">
        <title>Whole genome shotgun sequence of Lactobacillus siliginis NBRC 101315.</title>
        <authorList>
            <person name="Hosoyama A."/>
            <person name="Uohara A."/>
            <person name="Ohji S."/>
            <person name="Ichikawa N."/>
        </authorList>
    </citation>
    <scope>NUCLEOTIDE SEQUENCE [LARGE SCALE GENOMIC DNA]</scope>
    <source>
        <strain evidence="4 7">NBRC 101315</strain>
    </source>
</reference>
<organism evidence="5 6">
    <name type="scientific">Furfurilactobacillus siliginis</name>
    <dbReference type="NCBI Taxonomy" id="348151"/>
    <lineage>
        <taxon>Bacteria</taxon>
        <taxon>Bacillati</taxon>
        <taxon>Bacillota</taxon>
        <taxon>Bacilli</taxon>
        <taxon>Lactobacillales</taxon>
        <taxon>Lactobacillaceae</taxon>
        <taxon>Furfurilactobacillus</taxon>
    </lineage>
</organism>
<dbReference type="AlphaFoldDB" id="A0A0R2L4I1"/>
<feature type="region of interest" description="Disordered" evidence="1">
    <location>
        <begin position="85"/>
        <end position="109"/>
    </location>
</feature>
<keyword evidence="6" id="KW-1185">Reference proteome</keyword>
<dbReference type="Pfam" id="PF04024">
    <property type="entry name" value="PspC"/>
    <property type="match status" value="1"/>
</dbReference>
<reference evidence="5 6" key="1">
    <citation type="journal article" date="2015" name="Genome Announc.">
        <title>Expanding the biotechnology potential of lactobacilli through comparative genomics of 213 strains and associated genera.</title>
        <authorList>
            <person name="Sun Z."/>
            <person name="Harris H.M."/>
            <person name="McCann A."/>
            <person name="Guo C."/>
            <person name="Argimon S."/>
            <person name="Zhang W."/>
            <person name="Yang X."/>
            <person name="Jeffery I.B."/>
            <person name="Cooney J.C."/>
            <person name="Kagawa T.F."/>
            <person name="Liu W."/>
            <person name="Song Y."/>
            <person name="Salvetti E."/>
            <person name="Wrobel A."/>
            <person name="Rasinkangas P."/>
            <person name="Parkhill J."/>
            <person name="Rea M.C."/>
            <person name="O'Sullivan O."/>
            <person name="Ritari J."/>
            <person name="Douillard F.P."/>
            <person name="Paul Ross R."/>
            <person name="Yang R."/>
            <person name="Briner A.E."/>
            <person name="Felis G.E."/>
            <person name="de Vos W.M."/>
            <person name="Barrangou R."/>
            <person name="Klaenhammer T.R."/>
            <person name="Caufield P.W."/>
            <person name="Cui Y."/>
            <person name="Zhang H."/>
            <person name="O'Toole P.W."/>
        </authorList>
    </citation>
    <scope>NUCLEOTIDE SEQUENCE [LARGE SCALE GENOMIC DNA]</scope>
    <source>
        <strain evidence="5 6">DSM 22696</strain>
    </source>
</reference>
<comment type="caution">
    <text evidence="5">The sequence shown here is derived from an EMBL/GenBank/DDBJ whole genome shotgun (WGS) entry which is preliminary data.</text>
</comment>
<dbReference type="RefSeq" id="WP_057809200.1">
    <property type="nucleotide sequence ID" value="NZ_BJUD01000043.1"/>
</dbReference>
<keyword evidence="2" id="KW-0472">Membrane</keyword>
<keyword evidence="2" id="KW-0812">Transmembrane</keyword>
<evidence type="ECO:0000256" key="2">
    <source>
        <dbReference type="SAM" id="Phobius"/>
    </source>
</evidence>
<evidence type="ECO:0000256" key="1">
    <source>
        <dbReference type="SAM" id="MobiDB-lite"/>
    </source>
</evidence>